<evidence type="ECO:0000313" key="3">
    <source>
        <dbReference type="EMBL" id="KAK4116107.1"/>
    </source>
</evidence>
<dbReference type="Proteomes" id="UP001302812">
    <property type="component" value="Unassembled WGS sequence"/>
</dbReference>
<evidence type="ECO:0000256" key="1">
    <source>
        <dbReference type="SAM" id="MobiDB-lite"/>
    </source>
</evidence>
<feature type="signal peptide" evidence="2">
    <location>
        <begin position="1"/>
        <end position="21"/>
    </location>
</feature>
<feature type="region of interest" description="Disordered" evidence="1">
    <location>
        <begin position="269"/>
        <end position="333"/>
    </location>
</feature>
<keyword evidence="2" id="KW-0732">Signal</keyword>
<dbReference type="GeneID" id="89943129"/>
<keyword evidence="3" id="KW-0503">Monooxygenase</keyword>
<feature type="compositionally biased region" description="Low complexity" evidence="1">
    <location>
        <begin position="274"/>
        <end position="333"/>
    </location>
</feature>
<comment type="caution">
    <text evidence="3">The sequence shown here is derived from an EMBL/GenBank/DDBJ whole genome shotgun (WGS) entry which is preliminary data.</text>
</comment>
<dbReference type="RefSeq" id="XP_064673677.1">
    <property type="nucleotide sequence ID" value="XM_064819003.1"/>
</dbReference>
<dbReference type="PANTHER" id="PTHR36182">
    <property type="entry name" value="PROTEIN, PUTATIVE (AFU_ORTHOLOGUE AFUA_6G10930)-RELATED"/>
    <property type="match status" value="1"/>
</dbReference>
<reference evidence="3" key="2">
    <citation type="submission" date="2023-05" db="EMBL/GenBank/DDBJ databases">
        <authorList>
            <consortium name="Lawrence Berkeley National Laboratory"/>
            <person name="Steindorff A."/>
            <person name="Hensen N."/>
            <person name="Bonometti L."/>
            <person name="Westerberg I."/>
            <person name="Brannstrom I.O."/>
            <person name="Guillou S."/>
            <person name="Cros-Aarteil S."/>
            <person name="Calhoun S."/>
            <person name="Haridas S."/>
            <person name="Kuo A."/>
            <person name="Mondo S."/>
            <person name="Pangilinan J."/>
            <person name="Riley R."/>
            <person name="Labutti K."/>
            <person name="Andreopoulos B."/>
            <person name="Lipzen A."/>
            <person name="Chen C."/>
            <person name="Yanf M."/>
            <person name="Daum C."/>
            <person name="Ng V."/>
            <person name="Clum A."/>
            <person name="Ohm R."/>
            <person name="Martin F."/>
            <person name="Silar P."/>
            <person name="Natvig D."/>
            <person name="Lalanne C."/>
            <person name="Gautier V."/>
            <person name="Ament-Velasquez S.L."/>
            <person name="Kruys A."/>
            <person name="Hutchinson M.I."/>
            <person name="Powell A.J."/>
            <person name="Barry K."/>
            <person name="Miller A.N."/>
            <person name="Grigoriev I.V."/>
            <person name="Debuchy R."/>
            <person name="Gladieux P."/>
            <person name="Thoren M.H."/>
            <person name="Johannesson H."/>
        </authorList>
    </citation>
    <scope>NUCLEOTIDE SEQUENCE</scope>
    <source>
        <strain evidence="3">CBS 508.74</strain>
    </source>
</reference>
<name>A0AAN6YW96_9PEZI</name>
<dbReference type="EMBL" id="MU853333">
    <property type="protein sequence ID" value="KAK4116107.1"/>
    <property type="molecule type" value="Genomic_DNA"/>
</dbReference>
<sequence length="521" mass="54634">MSRRILAALSAIMLFLCGVQSHMVMNTPVPYNLDIAPLLQVDPISGGKHPFPCHNHYGFSSRTQVEAGGLTLVNFTGGGQHGGGSCQFSITYDEPTGGGDWNKSAKFKTIYSIIGGCPAVFTDERFNLPVIGQDKNMRQDSKHCGDDKGIDCIRQFMIPIPKFLKNGPATFAWTWFNKIGNREMNCAPVDITGGTGDQKLIDELPDIFIANYPGDLDVPNCVTGTSANEVIVNFPNPGKYGRVLVPPVEPAVKPPNYCSQIPPASSLPTFVEDSGSASSSESTGSSLFTSSSFSSTVSRSESASSSLPASSSPSSTVSSIKSTSSSSADACSDSLLTSSLPPTAESGRLTIRTSTVTVTVTSTLSQSGPGCSVTETMSRASGSLVVVPVVANTTTGVIAKETIKSTVTSQVYTTATTPFSPTGPTTSTSATISVFISFPTQTPQITTGPMSVPKPNDKAIPCSNHGQVICIGESQFGVCNWGWAIPQDLAKGTRCVDGKVMPKRDDGAGVARGGWWSPFTA</sequence>
<feature type="chain" id="PRO_5043016869" evidence="2">
    <location>
        <begin position="22"/>
        <end position="521"/>
    </location>
</feature>
<dbReference type="Gene3D" id="2.70.50.70">
    <property type="match status" value="1"/>
</dbReference>
<evidence type="ECO:0000313" key="4">
    <source>
        <dbReference type="Proteomes" id="UP001302812"/>
    </source>
</evidence>
<protein>
    <submittedName>
        <fullName evidence="3">Lytic polysaccharide monooxygenase</fullName>
    </submittedName>
</protein>
<organism evidence="3 4">
    <name type="scientific">Canariomyces notabilis</name>
    <dbReference type="NCBI Taxonomy" id="2074819"/>
    <lineage>
        <taxon>Eukaryota</taxon>
        <taxon>Fungi</taxon>
        <taxon>Dikarya</taxon>
        <taxon>Ascomycota</taxon>
        <taxon>Pezizomycotina</taxon>
        <taxon>Sordariomycetes</taxon>
        <taxon>Sordariomycetidae</taxon>
        <taxon>Sordariales</taxon>
        <taxon>Chaetomiaceae</taxon>
        <taxon>Canariomyces</taxon>
    </lineage>
</organism>
<keyword evidence="3" id="KW-0560">Oxidoreductase</keyword>
<dbReference type="GO" id="GO:0004497">
    <property type="term" value="F:monooxygenase activity"/>
    <property type="evidence" value="ECO:0007669"/>
    <property type="project" value="UniProtKB-KW"/>
</dbReference>
<accession>A0AAN6YW96</accession>
<dbReference type="AlphaFoldDB" id="A0AAN6YW96"/>
<dbReference type="PANTHER" id="PTHR36182:SF2">
    <property type="entry name" value="LYTIC POLYSACCHARIDE MONOOXYGENASE"/>
    <property type="match status" value="1"/>
</dbReference>
<gene>
    <name evidence="3" type="ORF">N656DRAFT_841614</name>
</gene>
<evidence type="ECO:0000256" key="2">
    <source>
        <dbReference type="SAM" id="SignalP"/>
    </source>
</evidence>
<proteinExistence type="predicted"/>
<keyword evidence="4" id="KW-1185">Reference proteome</keyword>
<reference evidence="3" key="1">
    <citation type="journal article" date="2023" name="Mol. Phylogenet. Evol.">
        <title>Genome-scale phylogeny and comparative genomics of the fungal order Sordariales.</title>
        <authorList>
            <person name="Hensen N."/>
            <person name="Bonometti L."/>
            <person name="Westerberg I."/>
            <person name="Brannstrom I.O."/>
            <person name="Guillou S."/>
            <person name="Cros-Aarteil S."/>
            <person name="Calhoun S."/>
            <person name="Haridas S."/>
            <person name="Kuo A."/>
            <person name="Mondo S."/>
            <person name="Pangilinan J."/>
            <person name="Riley R."/>
            <person name="LaButti K."/>
            <person name="Andreopoulos B."/>
            <person name="Lipzen A."/>
            <person name="Chen C."/>
            <person name="Yan M."/>
            <person name="Daum C."/>
            <person name="Ng V."/>
            <person name="Clum A."/>
            <person name="Steindorff A."/>
            <person name="Ohm R.A."/>
            <person name="Martin F."/>
            <person name="Silar P."/>
            <person name="Natvig D.O."/>
            <person name="Lalanne C."/>
            <person name="Gautier V."/>
            <person name="Ament-Velasquez S.L."/>
            <person name="Kruys A."/>
            <person name="Hutchinson M.I."/>
            <person name="Powell A.J."/>
            <person name="Barry K."/>
            <person name="Miller A.N."/>
            <person name="Grigoriev I.V."/>
            <person name="Debuchy R."/>
            <person name="Gladieux P."/>
            <person name="Hiltunen Thoren M."/>
            <person name="Johannesson H."/>
        </authorList>
    </citation>
    <scope>NUCLEOTIDE SEQUENCE</scope>
    <source>
        <strain evidence="3">CBS 508.74</strain>
    </source>
</reference>